<dbReference type="InterPro" id="IPR012334">
    <property type="entry name" value="Pectin_lyas_fold"/>
</dbReference>
<evidence type="ECO:0000313" key="3">
    <source>
        <dbReference type="Proteomes" id="UP000027730"/>
    </source>
</evidence>
<protein>
    <submittedName>
        <fullName evidence="2">Pectin lyase-like protein</fullName>
    </submittedName>
</protein>
<reference evidence="2 3" key="1">
    <citation type="journal article" date="2014" name="BMC Genomics">
        <title>Genome sequencing of four Aureobasidium pullulans varieties: biotechnological potential, stress tolerance, and description of new species.</title>
        <authorList>
            <person name="Gostin Ar C."/>
            <person name="Ohm R.A."/>
            <person name="Kogej T."/>
            <person name="Sonjak S."/>
            <person name="Turk M."/>
            <person name="Zajc J."/>
            <person name="Zalar P."/>
            <person name="Grube M."/>
            <person name="Sun H."/>
            <person name="Han J."/>
            <person name="Sharma A."/>
            <person name="Chiniquy J."/>
            <person name="Ngan C.Y."/>
            <person name="Lipzen A."/>
            <person name="Barry K."/>
            <person name="Grigoriev I.V."/>
            <person name="Gunde-Cimerman N."/>
        </authorList>
    </citation>
    <scope>NUCLEOTIDE SEQUENCE [LARGE SCALE GENOMIC DNA]</scope>
    <source>
        <strain evidence="2 3">CBS 147.97</strain>
    </source>
</reference>
<dbReference type="InterPro" id="IPR024535">
    <property type="entry name" value="RHGA/B-epi-like_pectate_lyase"/>
</dbReference>
<accession>A0A074X889</accession>
<dbReference type="InterPro" id="IPR039279">
    <property type="entry name" value="QRT3-like"/>
</dbReference>
<dbReference type="PANTHER" id="PTHR33928">
    <property type="entry name" value="POLYGALACTURONASE QRT3"/>
    <property type="match status" value="1"/>
</dbReference>
<dbReference type="EMBL" id="KL584702">
    <property type="protein sequence ID" value="KEQ78247.1"/>
    <property type="molecule type" value="Genomic_DNA"/>
</dbReference>
<evidence type="ECO:0000313" key="2">
    <source>
        <dbReference type="EMBL" id="KEQ78247.1"/>
    </source>
</evidence>
<dbReference type="GO" id="GO:0016829">
    <property type="term" value="F:lyase activity"/>
    <property type="evidence" value="ECO:0007669"/>
    <property type="project" value="UniProtKB-KW"/>
</dbReference>
<sequence>MPFAGSGYKFYRNVRDYGAVGDGKTDDTQAINRAVVDGDRCGKNCDSTTIKGGLVYFPPGTYLISTPIIQYYYTQFVGDPNNRPVIKGSSDFTGIALIDTDVYIPEGSGAEWWINQNNFYRQIRNFVFDMMDMTGTNWDAGQQYAATGIHWQVAQATSLQNLEFNMSVSNSEGSATAVGIYMENGSGGFVGDLVFNGGNIGFRAGTQQFTATNLKFTNCLTAVSTVWNWGFTWKNMEVTDCYIAIDCTSAGGLDDQGTGSIAIIGESSMAVGSYFGDQNNPKVMVQVGEPGDKGVLEISDMLFTVKGAVAGTILMEWRVHESTQGSAGMWDSHFRVGGAKGSDLQHDNCPAETEGTTKTYCVAASMLLHITSQSSGYFENVWAWVADHDLDPNAPGLPTLGGQISIYSGGGVLIESQGPVWMYGTASEHSVLYQYQLSGARNVYMGHMQTESPYFQTRPAAPEPITLGHFANDPTFSDCDTSSKTCAMSWGVRILNSLDILIYSAGIYSWYDDYSQVCVPLESCQDRIFQTEFTERLWIFNLFTKGAVEAMSPGGGYTTEISAWLELSAMGSEIGDTGSGNGERGVVYIDPSVWEAAEPEVQCQPPCTLVMPPLSLDTETTISFPLYTTSIKQTYVQTRTSDIFGTTTTIIRHSIDTIPTTITIPPVTTDKINVWRQTFTSGEVDPKVIEQTSSIDLPLITMTVYVTEIVYPGGQTSTTLAPITSTVTLPPYPWSQTTKDPVLNTRPTSWYKGDAFPTCTSGCGQKCKLFCSGPCLFCLPHGGSSGEGGGGADDDDDDEECSTQTASSCSTQCVGASCTTSCATKTACSAKGTNTAATALIAPAYFMTVEQW</sequence>
<dbReference type="GO" id="GO:0004650">
    <property type="term" value="F:polygalacturonase activity"/>
    <property type="evidence" value="ECO:0007669"/>
    <property type="project" value="InterPro"/>
</dbReference>
<dbReference type="PANTHER" id="PTHR33928:SF2">
    <property type="entry name" value="PECTATE LYASE SUPERFAMILY PROTEIN DOMAIN-CONTAINING PROTEIN-RELATED"/>
    <property type="match status" value="1"/>
</dbReference>
<name>A0A074X889_9PEZI</name>
<feature type="domain" description="Rhamnogalacturonase A/B/Epimerase-like pectate lyase" evidence="1">
    <location>
        <begin position="11"/>
        <end position="246"/>
    </location>
</feature>
<dbReference type="Pfam" id="PF12708">
    <property type="entry name" value="Pect-lyase_RHGA_epim"/>
    <property type="match status" value="1"/>
</dbReference>
<evidence type="ECO:0000259" key="1">
    <source>
        <dbReference type="Pfam" id="PF12708"/>
    </source>
</evidence>
<gene>
    <name evidence="2" type="ORF">M436DRAFT_10406</name>
</gene>
<proteinExistence type="predicted"/>
<dbReference type="Proteomes" id="UP000027730">
    <property type="component" value="Unassembled WGS sequence"/>
</dbReference>
<feature type="non-terminal residue" evidence="2">
    <location>
        <position position="852"/>
    </location>
</feature>
<keyword evidence="3" id="KW-1185">Reference proteome</keyword>
<dbReference type="RefSeq" id="XP_013431482.1">
    <property type="nucleotide sequence ID" value="XM_013576028.1"/>
</dbReference>
<dbReference type="GeneID" id="25407637"/>
<keyword evidence="2" id="KW-0456">Lyase</keyword>
<dbReference type="AlphaFoldDB" id="A0A074X889"/>
<dbReference type="Gene3D" id="2.160.20.10">
    <property type="entry name" value="Single-stranded right-handed beta-helix, Pectin lyase-like"/>
    <property type="match status" value="2"/>
</dbReference>
<dbReference type="InterPro" id="IPR011050">
    <property type="entry name" value="Pectin_lyase_fold/virulence"/>
</dbReference>
<dbReference type="OrthoDB" id="1046782at2759"/>
<dbReference type="STRING" id="1043004.A0A074X889"/>
<organism evidence="2 3">
    <name type="scientific">Aureobasidium namibiae CBS 147.97</name>
    <dbReference type="NCBI Taxonomy" id="1043004"/>
    <lineage>
        <taxon>Eukaryota</taxon>
        <taxon>Fungi</taxon>
        <taxon>Dikarya</taxon>
        <taxon>Ascomycota</taxon>
        <taxon>Pezizomycotina</taxon>
        <taxon>Dothideomycetes</taxon>
        <taxon>Dothideomycetidae</taxon>
        <taxon>Dothideales</taxon>
        <taxon>Saccotheciaceae</taxon>
        <taxon>Aureobasidium</taxon>
    </lineage>
</organism>
<dbReference type="SUPFAM" id="SSF51126">
    <property type="entry name" value="Pectin lyase-like"/>
    <property type="match status" value="2"/>
</dbReference>
<dbReference type="HOGENOM" id="CLU_002540_0_0_1"/>
<dbReference type="CDD" id="cd23668">
    <property type="entry name" value="GH55_beta13glucanase-like"/>
    <property type="match status" value="1"/>
</dbReference>